<sequence>MGRKFRLLMLWSRVCEWYTYNLPGGNAKHHSLHASLGTVKMGDGKCLPVE</sequence>
<dbReference type="RefSeq" id="WP_210093990.1">
    <property type="nucleotide sequence ID" value="NZ_CP139098.1"/>
</dbReference>
<organism evidence="1 2">
    <name type="scientific">Paenibacillus lactis</name>
    <dbReference type="NCBI Taxonomy" id="228574"/>
    <lineage>
        <taxon>Bacteria</taxon>
        <taxon>Bacillati</taxon>
        <taxon>Bacillota</taxon>
        <taxon>Bacilli</taxon>
        <taxon>Bacillales</taxon>
        <taxon>Paenibacillaceae</taxon>
        <taxon>Paenibacillus</taxon>
    </lineage>
</organism>
<evidence type="ECO:0000313" key="2">
    <source>
        <dbReference type="Proteomes" id="UP000706926"/>
    </source>
</evidence>
<keyword evidence="2" id="KW-1185">Reference proteome</keyword>
<dbReference type="EMBL" id="JAGGKI010000001">
    <property type="protein sequence ID" value="MBP1891030.1"/>
    <property type="molecule type" value="Genomic_DNA"/>
</dbReference>
<protein>
    <submittedName>
        <fullName evidence="1">Uncharacterized protein</fullName>
    </submittedName>
</protein>
<evidence type="ECO:0000313" key="1">
    <source>
        <dbReference type="EMBL" id="MBP1891030.1"/>
    </source>
</evidence>
<comment type="caution">
    <text evidence="1">The sequence shown here is derived from an EMBL/GenBank/DDBJ whole genome shotgun (WGS) entry which is preliminary data.</text>
</comment>
<name>A0ABS4F453_9BACL</name>
<gene>
    <name evidence="1" type="ORF">J2Z18_000099</name>
</gene>
<proteinExistence type="predicted"/>
<accession>A0ABS4F453</accession>
<dbReference type="Proteomes" id="UP000706926">
    <property type="component" value="Unassembled WGS sequence"/>
</dbReference>
<reference evidence="1 2" key="1">
    <citation type="submission" date="2021-03" db="EMBL/GenBank/DDBJ databases">
        <title>Genomic Encyclopedia of Type Strains, Phase IV (KMG-IV): sequencing the most valuable type-strain genomes for metagenomic binning, comparative biology and taxonomic classification.</title>
        <authorList>
            <person name="Goeker M."/>
        </authorList>
    </citation>
    <scope>NUCLEOTIDE SEQUENCE [LARGE SCALE GENOMIC DNA]</scope>
    <source>
        <strain evidence="1 2">DSM 15596</strain>
    </source>
</reference>
<dbReference type="GeneID" id="95402161"/>